<sequence>MKWWIFICLLVLCSCSSNRPFVFTNASQMGDLYVDGELTDQHGNRWEVWLVPGMSPMFELSKDGWKGSRQALKEYADSEFWEYCVDLNKNLLVFSKACFTEYLIEGIAEDFSKATTDISANVRETPFGWIPRIGGNVFWGYIFRPTFRMVTAPVGIGFGLTGSVVFPVGKALSPVPIAVGNIIGNGIVLPAAGIAAHQVIYLFAIPNREPSVEHNGRFGLYVIRWKDGKVPEEYAEVEPEDAIYDEEIVEDDNEEEVVEDYDEELEKIDVERLKKITSEYVELQKYSLLFEVGNGSKDSNLFIKIKSELFGLCSITKEAEKYYEGGELENYFIKIWHEMKVQLTDKQKEKILTGEQAFLSFKMNILQQLGFD</sequence>
<dbReference type="KEGG" id="uam:UABAM_02865"/>
<dbReference type="EMBL" id="AP019860">
    <property type="protein sequence ID" value="BBM84504.1"/>
    <property type="molecule type" value="Genomic_DNA"/>
</dbReference>
<reference evidence="2 3" key="1">
    <citation type="submission" date="2019-08" db="EMBL/GenBank/DDBJ databases">
        <title>Complete genome sequence of Candidatus Uab amorphum.</title>
        <authorList>
            <person name="Shiratori T."/>
            <person name="Suzuki S."/>
            <person name="Kakizawa Y."/>
            <person name="Ishida K."/>
        </authorList>
    </citation>
    <scope>NUCLEOTIDE SEQUENCE [LARGE SCALE GENOMIC DNA]</scope>
    <source>
        <strain evidence="2 3">SRT547</strain>
    </source>
</reference>
<accession>A0A5S9IMM2</accession>
<name>A0A5S9IMM2_UABAM</name>
<proteinExistence type="predicted"/>
<evidence type="ECO:0008006" key="4">
    <source>
        <dbReference type="Google" id="ProtNLM"/>
    </source>
</evidence>
<evidence type="ECO:0000256" key="1">
    <source>
        <dbReference type="SAM" id="SignalP"/>
    </source>
</evidence>
<evidence type="ECO:0000313" key="3">
    <source>
        <dbReference type="Proteomes" id="UP000326354"/>
    </source>
</evidence>
<dbReference type="PROSITE" id="PS51257">
    <property type="entry name" value="PROKAR_LIPOPROTEIN"/>
    <property type="match status" value="1"/>
</dbReference>
<organism evidence="2 3">
    <name type="scientific">Uabimicrobium amorphum</name>
    <dbReference type="NCBI Taxonomy" id="2596890"/>
    <lineage>
        <taxon>Bacteria</taxon>
        <taxon>Pseudomonadati</taxon>
        <taxon>Planctomycetota</taxon>
        <taxon>Candidatus Uabimicrobiia</taxon>
        <taxon>Candidatus Uabimicrobiales</taxon>
        <taxon>Candidatus Uabimicrobiaceae</taxon>
        <taxon>Candidatus Uabimicrobium</taxon>
    </lineage>
</organism>
<keyword evidence="1" id="KW-0732">Signal</keyword>
<feature type="chain" id="PRO_5025024810" description="PEGA domain-containing protein" evidence="1">
    <location>
        <begin position="20"/>
        <end position="372"/>
    </location>
</feature>
<dbReference type="RefSeq" id="WP_151968652.1">
    <property type="nucleotide sequence ID" value="NZ_AP019860.1"/>
</dbReference>
<gene>
    <name evidence="2" type="ORF">UABAM_02865</name>
</gene>
<feature type="signal peptide" evidence="1">
    <location>
        <begin position="1"/>
        <end position="19"/>
    </location>
</feature>
<dbReference type="Proteomes" id="UP000326354">
    <property type="component" value="Chromosome"/>
</dbReference>
<evidence type="ECO:0000313" key="2">
    <source>
        <dbReference type="EMBL" id="BBM84504.1"/>
    </source>
</evidence>
<keyword evidence="3" id="KW-1185">Reference proteome</keyword>
<protein>
    <recommendedName>
        <fullName evidence="4">PEGA domain-containing protein</fullName>
    </recommendedName>
</protein>
<dbReference type="AlphaFoldDB" id="A0A5S9IMM2"/>